<protein>
    <submittedName>
        <fullName evidence="2">Universal stress family protein</fullName>
    </submittedName>
</protein>
<organism evidence="2 3">
    <name type="scientific">Acetivibrio clariflavus (strain DSM 19732 / NBRC 101661 / EBR45)</name>
    <name type="common">Clostridium clariflavum</name>
    <dbReference type="NCBI Taxonomy" id="720554"/>
    <lineage>
        <taxon>Bacteria</taxon>
        <taxon>Bacillati</taxon>
        <taxon>Bacillota</taxon>
        <taxon>Clostridia</taxon>
        <taxon>Eubacteriales</taxon>
        <taxon>Oscillospiraceae</taxon>
        <taxon>Acetivibrio</taxon>
    </lineage>
</organism>
<dbReference type="SUPFAM" id="SSF52402">
    <property type="entry name" value="Adenine nucleotide alpha hydrolases-like"/>
    <property type="match status" value="1"/>
</dbReference>
<reference evidence="3" key="1">
    <citation type="submission" date="2011-12" db="EMBL/GenBank/DDBJ databases">
        <title>Complete sequence of Clostridium clariflavum DSM 19732.</title>
        <authorList>
            <consortium name="US DOE Joint Genome Institute"/>
            <person name="Lucas S."/>
            <person name="Han J."/>
            <person name="Lapidus A."/>
            <person name="Cheng J.-F."/>
            <person name="Goodwin L."/>
            <person name="Pitluck S."/>
            <person name="Peters L."/>
            <person name="Teshima H."/>
            <person name="Detter J.C."/>
            <person name="Han C."/>
            <person name="Tapia R."/>
            <person name="Land M."/>
            <person name="Hauser L."/>
            <person name="Kyrpides N."/>
            <person name="Ivanova N."/>
            <person name="Pagani I."/>
            <person name="Kitzmiller T."/>
            <person name="Lynd L."/>
            <person name="Izquierdo J."/>
            <person name="Woyke T."/>
        </authorList>
    </citation>
    <scope>NUCLEOTIDE SEQUENCE [LARGE SCALE GENOMIC DNA]</scope>
    <source>
        <strain evidence="3">DSM 19732 / NBRC 101661 / EBR45</strain>
    </source>
</reference>
<gene>
    <name evidence="2" type="ordered locus">Clocl_3293</name>
</gene>
<dbReference type="AlphaFoldDB" id="G8LWT7"/>
<name>G8LWT7_ACECE</name>
<dbReference type="Pfam" id="PF00582">
    <property type="entry name" value="Usp"/>
    <property type="match status" value="1"/>
</dbReference>
<reference evidence="2 3" key="2">
    <citation type="journal article" date="2012" name="Stand. Genomic Sci.">
        <title>Complete Genome Sequence of Clostridium clariflavum DSM 19732.</title>
        <authorList>
            <person name="Izquierdo J.A."/>
            <person name="Goodwin L."/>
            <person name="Davenport K.W."/>
            <person name="Teshima H."/>
            <person name="Bruce D."/>
            <person name="Detter C."/>
            <person name="Tapia R."/>
            <person name="Han S."/>
            <person name="Land M."/>
            <person name="Hauser L."/>
            <person name="Jeffries C.D."/>
            <person name="Han J."/>
            <person name="Pitluck S."/>
            <person name="Nolan M."/>
            <person name="Chen A."/>
            <person name="Huntemann M."/>
            <person name="Mavromatis K."/>
            <person name="Mikhailova N."/>
            <person name="Liolios K."/>
            <person name="Woyke T."/>
            <person name="Lynd L.R."/>
        </authorList>
    </citation>
    <scope>NUCLEOTIDE SEQUENCE [LARGE SCALE GENOMIC DNA]</scope>
    <source>
        <strain evidence="3">DSM 19732 / NBRC 101661 / EBR45</strain>
    </source>
</reference>
<dbReference type="PANTHER" id="PTHR45569">
    <property type="entry name" value="SENSOR PROTEIN KDPD"/>
    <property type="match status" value="1"/>
</dbReference>
<dbReference type="GO" id="GO:0000155">
    <property type="term" value="F:phosphorelay sensor kinase activity"/>
    <property type="evidence" value="ECO:0007669"/>
    <property type="project" value="TreeGrafter"/>
</dbReference>
<feature type="domain" description="UspA" evidence="1">
    <location>
        <begin position="5"/>
        <end position="101"/>
    </location>
</feature>
<dbReference type="PANTHER" id="PTHR45569:SF1">
    <property type="entry name" value="SENSOR PROTEIN KDPD"/>
    <property type="match status" value="1"/>
</dbReference>
<sequence>MDSPKNILVCVTQQKTCERLIRKAANLKNELKGELFVIHVAKNAWNFLDNIKEGEALDYLFRISKSVGADLSVLKSDNIVETIVAFAKEKNISHIVMGESPNDHKENNFFSDLKSMLPNIEITVVPQEEI</sequence>
<dbReference type="EMBL" id="CP003065">
    <property type="protein sequence ID" value="AEV69798.1"/>
    <property type="molecule type" value="Genomic_DNA"/>
</dbReference>
<dbReference type="GO" id="GO:0005886">
    <property type="term" value="C:plasma membrane"/>
    <property type="evidence" value="ECO:0007669"/>
    <property type="project" value="TreeGrafter"/>
</dbReference>
<evidence type="ECO:0000313" key="3">
    <source>
        <dbReference type="Proteomes" id="UP000005435"/>
    </source>
</evidence>
<evidence type="ECO:0000259" key="1">
    <source>
        <dbReference type="Pfam" id="PF00582"/>
    </source>
</evidence>
<accession>G8LWT7</accession>
<dbReference type="InterPro" id="IPR006016">
    <property type="entry name" value="UspA"/>
</dbReference>
<dbReference type="KEGG" id="ccl:Clocl_3293"/>
<evidence type="ECO:0000313" key="2">
    <source>
        <dbReference type="EMBL" id="AEV69798.1"/>
    </source>
</evidence>
<dbReference type="Proteomes" id="UP000005435">
    <property type="component" value="Chromosome"/>
</dbReference>
<dbReference type="OrthoDB" id="1707003at2"/>
<dbReference type="InterPro" id="IPR014729">
    <property type="entry name" value="Rossmann-like_a/b/a_fold"/>
</dbReference>
<dbReference type="STRING" id="720554.Clocl_3293"/>
<keyword evidence="3" id="KW-1185">Reference proteome</keyword>
<proteinExistence type="predicted"/>
<dbReference type="eggNOG" id="COG2205">
    <property type="taxonomic scope" value="Bacteria"/>
</dbReference>
<dbReference type="InterPro" id="IPR052023">
    <property type="entry name" value="Histidine_kinase_KdpD"/>
</dbReference>
<dbReference type="RefSeq" id="WP_014256331.1">
    <property type="nucleotide sequence ID" value="NC_016627.1"/>
</dbReference>
<dbReference type="HOGENOM" id="CLU_154668_1_0_9"/>
<dbReference type="Gene3D" id="3.40.50.620">
    <property type="entry name" value="HUPs"/>
    <property type="match status" value="1"/>
</dbReference>